<dbReference type="Proteomes" id="UP000011086">
    <property type="component" value="Unassembled WGS sequence"/>
</dbReference>
<proteinExistence type="predicted"/>
<reference evidence="1" key="1">
    <citation type="journal article" date="2012" name="PLoS Genet.">
        <title>Comparative analysis of the genomes of two field isolates of the rice blast fungus Magnaporthe oryzae.</title>
        <authorList>
            <person name="Xue M."/>
            <person name="Yang J."/>
            <person name="Li Z."/>
            <person name="Hu S."/>
            <person name="Yao N."/>
            <person name="Dean R.A."/>
            <person name="Zhao W."/>
            <person name="Shen M."/>
            <person name="Zhang H."/>
            <person name="Li C."/>
            <person name="Liu L."/>
            <person name="Cao L."/>
            <person name="Xu X."/>
            <person name="Xing Y."/>
            <person name="Hsiang T."/>
            <person name="Zhang Z."/>
            <person name="Xu J.R."/>
            <person name="Peng Y.L."/>
        </authorList>
    </citation>
    <scope>NUCLEOTIDE SEQUENCE</scope>
    <source>
        <strain evidence="1">Y34</strain>
    </source>
</reference>
<protein>
    <submittedName>
        <fullName evidence="1">Uncharacterized protein</fullName>
    </submittedName>
</protein>
<dbReference type="EMBL" id="JH793892">
    <property type="protein sequence ID" value="ELQ44776.1"/>
    <property type="molecule type" value="Genomic_DNA"/>
</dbReference>
<evidence type="ECO:0000313" key="1">
    <source>
        <dbReference type="EMBL" id="ELQ44776.1"/>
    </source>
</evidence>
<organism evidence="1">
    <name type="scientific">Pyricularia oryzae (strain Y34)</name>
    <name type="common">Rice blast fungus</name>
    <name type="synonym">Magnaporthe oryzae</name>
    <dbReference type="NCBI Taxonomy" id="1143189"/>
    <lineage>
        <taxon>Eukaryota</taxon>
        <taxon>Fungi</taxon>
        <taxon>Dikarya</taxon>
        <taxon>Ascomycota</taxon>
        <taxon>Pezizomycotina</taxon>
        <taxon>Sordariomycetes</taxon>
        <taxon>Sordariomycetidae</taxon>
        <taxon>Magnaporthales</taxon>
        <taxon>Pyriculariaceae</taxon>
        <taxon>Pyricularia</taxon>
    </lineage>
</organism>
<accession>A0AA97PRU9</accession>
<dbReference type="SMR" id="A0AA97PRU9"/>
<dbReference type="AlphaFoldDB" id="A0AA97PRU9"/>
<name>A0AA97PRU9_PYRO3</name>
<gene>
    <name evidence="1" type="ORF">OOU_Y34scaffold00051g3</name>
</gene>
<sequence>MCATSSFFHTRVPQVVRWVDGNTWTVDGTGEEMSDELGGVDFSYYGAPR</sequence>